<evidence type="ECO:0000256" key="8">
    <source>
        <dbReference type="ARBA" id="ARBA00022989"/>
    </source>
</evidence>
<evidence type="ECO:0000256" key="9">
    <source>
        <dbReference type="ARBA" id="ARBA00023136"/>
    </source>
</evidence>
<keyword evidence="11" id="KW-0969">Cilium</keyword>
<evidence type="ECO:0000313" key="11">
    <source>
        <dbReference type="EMBL" id="NGQ90050.1"/>
    </source>
</evidence>
<reference evidence="11 12" key="1">
    <citation type="submission" date="2020-02" db="EMBL/GenBank/DDBJ databases">
        <title>Rhodobacter translucens sp. nov., a novel bacterium isolated from activated sludge.</title>
        <authorList>
            <person name="Liu J."/>
        </authorList>
    </citation>
    <scope>NUCLEOTIDE SEQUENCE [LARGE SCALE GENOMIC DNA]</scope>
    <source>
        <strain evidence="11 12">HX-7-19</strain>
    </source>
</reference>
<evidence type="ECO:0000256" key="2">
    <source>
        <dbReference type="ARBA" id="ARBA00004162"/>
    </source>
</evidence>
<comment type="subcellular location">
    <subcellularLocation>
        <location evidence="10">Cell inner membrane</location>
    </subcellularLocation>
    <subcellularLocation>
        <location evidence="2">Cell membrane</location>
        <topology evidence="2">Single-pass membrane protein</topology>
    </subcellularLocation>
</comment>
<dbReference type="EMBL" id="JAALFE010000003">
    <property type="protein sequence ID" value="NGQ90050.1"/>
    <property type="molecule type" value="Genomic_DNA"/>
</dbReference>
<accession>A0A6M1TQE3</accession>
<proteinExistence type="inferred from homology"/>
<evidence type="ECO:0000256" key="4">
    <source>
        <dbReference type="ARBA" id="ARBA00022475"/>
    </source>
</evidence>
<feature type="transmembrane region" description="Helical" evidence="10">
    <location>
        <begin position="21"/>
        <end position="43"/>
    </location>
</feature>
<dbReference type="GO" id="GO:0005886">
    <property type="term" value="C:plasma membrane"/>
    <property type="evidence" value="ECO:0007669"/>
    <property type="project" value="UniProtKB-SubCell"/>
</dbReference>
<keyword evidence="9 10" id="KW-0472">Membrane</keyword>
<comment type="function">
    <text evidence="1 10">Controls the rotational direction of flagella during chemotaxis.</text>
</comment>
<dbReference type="AlphaFoldDB" id="A0A6M1TQE3"/>
<evidence type="ECO:0000256" key="7">
    <source>
        <dbReference type="ARBA" id="ARBA00022779"/>
    </source>
</evidence>
<name>A0A6M1TQE3_9RHOB</name>
<keyword evidence="10" id="KW-0997">Cell inner membrane</keyword>
<keyword evidence="8 10" id="KW-1133">Transmembrane helix</keyword>
<keyword evidence="7 10" id="KW-0283">Flagellar rotation</keyword>
<dbReference type="GO" id="GO:0006935">
    <property type="term" value="P:chemotaxis"/>
    <property type="evidence" value="ECO:0007669"/>
    <property type="project" value="UniProtKB-KW"/>
</dbReference>
<evidence type="ECO:0000256" key="10">
    <source>
        <dbReference type="RuleBase" id="RU364125"/>
    </source>
</evidence>
<comment type="similarity">
    <text evidence="3 10">Belongs to the FliL family.</text>
</comment>
<dbReference type="Proteomes" id="UP000474758">
    <property type="component" value="Unassembled WGS sequence"/>
</dbReference>
<dbReference type="RefSeq" id="WP_165047286.1">
    <property type="nucleotide sequence ID" value="NZ_JAALFE010000003.1"/>
</dbReference>
<keyword evidence="5 10" id="KW-0145">Chemotaxis</keyword>
<protein>
    <recommendedName>
        <fullName evidence="10">Flagellar protein FliL</fullName>
    </recommendedName>
</protein>
<dbReference type="PANTHER" id="PTHR35091">
    <property type="entry name" value="FLAGELLAR PROTEIN FLIL"/>
    <property type="match status" value="1"/>
</dbReference>
<keyword evidence="12" id="KW-1185">Reference proteome</keyword>
<dbReference type="InterPro" id="IPR005503">
    <property type="entry name" value="FliL"/>
</dbReference>
<organism evidence="11 12">
    <name type="scientific">Paragemmobacter kunshanensis</name>
    <dbReference type="NCBI Taxonomy" id="2583234"/>
    <lineage>
        <taxon>Bacteria</taxon>
        <taxon>Pseudomonadati</taxon>
        <taxon>Pseudomonadota</taxon>
        <taxon>Alphaproteobacteria</taxon>
        <taxon>Rhodobacterales</taxon>
        <taxon>Paracoccaceae</taxon>
        <taxon>Paragemmobacter</taxon>
    </lineage>
</organism>
<dbReference type="Pfam" id="PF03748">
    <property type="entry name" value="FliL"/>
    <property type="match status" value="1"/>
</dbReference>
<keyword evidence="6 10" id="KW-0812">Transmembrane</keyword>
<keyword evidence="11" id="KW-0966">Cell projection</keyword>
<sequence length="191" mass="20444">MSVETVDPIEKPGKMKKIIGLLGKLILAVLLVGGGFAGGYVYFANPLSPTQGMLQMIQPEAAGAGGGALPEGGLERVAKEVPEEELFVTSYFTFPDALTSNLKDSKAFLQVQVGVSTQYDAQVITNVETHKLALQSDMLAVIATFTEEDLAGMPGRARLADALKDTINQRLVKLEGFGGIEDVFFPSFMMQ</sequence>
<keyword evidence="4" id="KW-1003">Cell membrane</keyword>
<evidence type="ECO:0000313" key="12">
    <source>
        <dbReference type="Proteomes" id="UP000474758"/>
    </source>
</evidence>
<evidence type="ECO:0000256" key="5">
    <source>
        <dbReference type="ARBA" id="ARBA00022500"/>
    </source>
</evidence>
<evidence type="ECO:0000256" key="3">
    <source>
        <dbReference type="ARBA" id="ARBA00008281"/>
    </source>
</evidence>
<keyword evidence="11" id="KW-0282">Flagellum</keyword>
<dbReference type="PANTHER" id="PTHR35091:SF2">
    <property type="entry name" value="FLAGELLAR PROTEIN FLIL"/>
    <property type="match status" value="1"/>
</dbReference>
<evidence type="ECO:0000256" key="6">
    <source>
        <dbReference type="ARBA" id="ARBA00022692"/>
    </source>
</evidence>
<dbReference type="GO" id="GO:0009425">
    <property type="term" value="C:bacterial-type flagellum basal body"/>
    <property type="evidence" value="ECO:0007669"/>
    <property type="project" value="InterPro"/>
</dbReference>
<gene>
    <name evidence="11" type="ORF">G5V65_04020</name>
</gene>
<comment type="caution">
    <text evidence="11">The sequence shown here is derived from an EMBL/GenBank/DDBJ whole genome shotgun (WGS) entry which is preliminary data.</text>
</comment>
<evidence type="ECO:0000256" key="1">
    <source>
        <dbReference type="ARBA" id="ARBA00002254"/>
    </source>
</evidence>
<dbReference type="GO" id="GO:0071978">
    <property type="term" value="P:bacterial-type flagellum-dependent swarming motility"/>
    <property type="evidence" value="ECO:0007669"/>
    <property type="project" value="TreeGrafter"/>
</dbReference>